<dbReference type="InterPro" id="IPR016162">
    <property type="entry name" value="Ald_DH_N"/>
</dbReference>
<organism evidence="5 6">
    <name type="scientific">Mycobacterium kansasii</name>
    <dbReference type="NCBI Taxonomy" id="1768"/>
    <lineage>
        <taxon>Bacteria</taxon>
        <taxon>Bacillati</taxon>
        <taxon>Actinomycetota</taxon>
        <taxon>Actinomycetes</taxon>
        <taxon>Mycobacteriales</taxon>
        <taxon>Mycobacteriaceae</taxon>
        <taxon>Mycobacterium</taxon>
    </lineage>
</organism>
<dbReference type="PANTHER" id="PTHR43111">
    <property type="entry name" value="ALDEHYDE DEHYDROGENASE B-RELATED"/>
    <property type="match status" value="1"/>
</dbReference>
<evidence type="ECO:0000259" key="4">
    <source>
        <dbReference type="Pfam" id="PF00171"/>
    </source>
</evidence>
<keyword evidence="2" id="KW-0560">Oxidoreductase</keyword>
<dbReference type="AlphaFoldDB" id="A0A7G1INS2"/>
<proteinExistence type="inferred from homology"/>
<evidence type="ECO:0000313" key="5">
    <source>
        <dbReference type="EMBL" id="BCI91489.1"/>
    </source>
</evidence>
<reference evidence="5 6" key="1">
    <citation type="submission" date="2020-07" db="EMBL/GenBank/DDBJ databases">
        <title>Mycobacterium kansasii (former subtype) with zoonotic potential isolated from diseased indoor pet cat, Japan.</title>
        <authorList>
            <person name="Fukano H."/>
            <person name="Terazono T."/>
            <person name="Hoshino Y."/>
        </authorList>
    </citation>
    <scope>NUCLEOTIDE SEQUENCE [LARGE SCALE GENOMIC DNA]</scope>
    <source>
        <strain evidence="5 6">Kuro-I</strain>
    </source>
</reference>
<evidence type="ECO:0000256" key="1">
    <source>
        <dbReference type="ARBA" id="ARBA00009986"/>
    </source>
</evidence>
<dbReference type="GO" id="GO:0016491">
    <property type="term" value="F:oxidoreductase activity"/>
    <property type="evidence" value="ECO:0007669"/>
    <property type="project" value="UniProtKB-KW"/>
</dbReference>
<dbReference type="PANTHER" id="PTHR43111:SF1">
    <property type="entry name" value="ALDEHYDE DEHYDROGENASE B-RELATED"/>
    <property type="match status" value="1"/>
</dbReference>
<protein>
    <recommendedName>
        <fullName evidence="4">Aldehyde dehydrogenase domain-containing protein</fullName>
    </recommendedName>
</protein>
<evidence type="ECO:0000256" key="2">
    <source>
        <dbReference type="ARBA" id="ARBA00023002"/>
    </source>
</evidence>
<feature type="compositionally biased region" description="Low complexity" evidence="3">
    <location>
        <begin position="143"/>
        <end position="155"/>
    </location>
</feature>
<gene>
    <name evidence="5" type="ORF">NIIDMKKI_66950</name>
</gene>
<dbReference type="EMBL" id="AP023343">
    <property type="protein sequence ID" value="BCI91489.1"/>
    <property type="molecule type" value="Genomic_DNA"/>
</dbReference>
<accession>A0A7G1INS2</accession>
<dbReference type="Pfam" id="PF00171">
    <property type="entry name" value="Aldedh"/>
    <property type="match status" value="1"/>
</dbReference>
<dbReference type="Gene3D" id="3.40.605.10">
    <property type="entry name" value="Aldehyde Dehydrogenase, Chain A, domain 1"/>
    <property type="match status" value="1"/>
</dbReference>
<dbReference type="Proteomes" id="UP000516380">
    <property type="component" value="Chromosome"/>
</dbReference>
<name>A0A7G1INS2_MYCKA</name>
<comment type="similarity">
    <text evidence="1">Belongs to the aldehyde dehydrogenase family.</text>
</comment>
<dbReference type="InterPro" id="IPR015590">
    <property type="entry name" value="Aldehyde_DH_dom"/>
</dbReference>
<evidence type="ECO:0000313" key="6">
    <source>
        <dbReference type="Proteomes" id="UP000516380"/>
    </source>
</evidence>
<dbReference type="InterPro" id="IPR016161">
    <property type="entry name" value="Ald_DH/histidinol_DH"/>
</dbReference>
<dbReference type="SUPFAM" id="SSF53720">
    <property type="entry name" value="ALDH-like"/>
    <property type="match status" value="1"/>
</dbReference>
<keyword evidence="6" id="KW-1185">Reference proteome</keyword>
<evidence type="ECO:0000256" key="3">
    <source>
        <dbReference type="SAM" id="MobiDB-lite"/>
    </source>
</evidence>
<sequence>MTVFARPGSAGALMSYESRYENFIGGEWVAPAQRRYFENLTPVTGQPFCEIPRSDEADVDKALDAAHAAAPGWGKTAPAARAAILNKIADRIDEHRAALAVAEVWDNGKPVRRRWLPTFRWPQTISGISPRRSAPRRARFPRSTRTLSPTTSTSRWEWSARSFRGTSPS</sequence>
<feature type="region of interest" description="Disordered" evidence="3">
    <location>
        <begin position="126"/>
        <end position="169"/>
    </location>
</feature>
<feature type="domain" description="Aldehyde dehydrogenase" evidence="4">
    <location>
        <begin position="28"/>
        <end position="113"/>
    </location>
</feature>
<feature type="compositionally biased region" description="Basic residues" evidence="3">
    <location>
        <begin position="133"/>
        <end position="142"/>
    </location>
</feature>